<reference evidence="1 2" key="1">
    <citation type="submission" date="2018-06" db="EMBL/GenBank/DDBJ databases">
        <title>Genomic Encyclopedia of Archaeal and Bacterial Type Strains, Phase II (KMG-II): from individual species to whole genera.</title>
        <authorList>
            <person name="Goeker M."/>
        </authorList>
    </citation>
    <scope>NUCLEOTIDE SEQUENCE [LARGE SCALE GENOMIC DNA]</scope>
    <source>
        <strain evidence="1 2">KACC 16626</strain>
    </source>
</reference>
<accession>A0A318TVS2</accession>
<comment type="caution">
    <text evidence="1">The sequence shown here is derived from an EMBL/GenBank/DDBJ whole genome shotgun (WGS) entry which is preliminary data.</text>
</comment>
<evidence type="ECO:0000313" key="1">
    <source>
        <dbReference type="EMBL" id="PYF07970.1"/>
    </source>
</evidence>
<protein>
    <submittedName>
        <fullName evidence="1">Uncharacterized protein DUF4003</fullName>
    </submittedName>
</protein>
<gene>
    <name evidence="1" type="ORF">BJ095_103138</name>
</gene>
<sequence>MNNEQFIKAFQDNYNRLFNYTGGHDIKLMISIAGKYTLAQKQFSGVVLQKIIEETQDGGDKALSVRLESSTSYKLAFHLMQQVDRDKELNRIIANDRTLAQVHFKKTTNRIVGALFLDPSNCLEHAKRAKQLFDEMNRNQRFLTSKEDIPYAVFLTANQDVRPKVQADTIIKYYRNLRSNKFTMGNHLQALAQIMTVYSEDYNKMLLEDVVKLREGLIEQGVNVKKLHYPYLGVLALAATDGTKMNNIVSLHNQLIEQKVFKNAKDYALVVAIQKIVQEFVEVNNLIDITALTSILNLFDIADFILDLGPNIPTGIADVIDLFN</sequence>
<dbReference type="Pfam" id="PF13170">
    <property type="entry name" value="DUF4003"/>
    <property type="match status" value="1"/>
</dbReference>
<dbReference type="AlphaFoldDB" id="A0A318TVS2"/>
<dbReference type="InterPro" id="IPR025062">
    <property type="entry name" value="DUF4003"/>
</dbReference>
<evidence type="ECO:0000313" key="2">
    <source>
        <dbReference type="Proteomes" id="UP000247416"/>
    </source>
</evidence>
<dbReference type="RefSeq" id="WP_181417958.1">
    <property type="nucleotide sequence ID" value="NZ_PYWJ01000002.1"/>
</dbReference>
<dbReference type="EMBL" id="QJTJ01000003">
    <property type="protein sequence ID" value="PYF07970.1"/>
    <property type="molecule type" value="Genomic_DNA"/>
</dbReference>
<proteinExistence type="predicted"/>
<name>A0A318TVS2_9BACL</name>
<organism evidence="1 2">
    <name type="scientific">Ureibacillus chungkukjangi</name>
    <dbReference type="NCBI Taxonomy" id="1202712"/>
    <lineage>
        <taxon>Bacteria</taxon>
        <taxon>Bacillati</taxon>
        <taxon>Bacillota</taxon>
        <taxon>Bacilli</taxon>
        <taxon>Bacillales</taxon>
        <taxon>Caryophanaceae</taxon>
        <taxon>Ureibacillus</taxon>
    </lineage>
</organism>
<keyword evidence="2" id="KW-1185">Reference proteome</keyword>
<dbReference type="Proteomes" id="UP000247416">
    <property type="component" value="Unassembled WGS sequence"/>
</dbReference>